<dbReference type="Pfam" id="PF01607">
    <property type="entry name" value="CBM_14"/>
    <property type="match status" value="3"/>
</dbReference>
<keyword evidence="9" id="KW-1185">Reference proteome</keyword>
<dbReference type="GO" id="GO:0005576">
    <property type="term" value="C:extracellular region"/>
    <property type="evidence" value="ECO:0007669"/>
    <property type="project" value="InterPro"/>
</dbReference>
<dbReference type="InterPro" id="IPR051940">
    <property type="entry name" value="Chitin_bind-dev_reg"/>
</dbReference>
<evidence type="ECO:0000256" key="5">
    <source>
        <dbReference type="ARBA" id="ARBA00023180"/>
    </source>
</evidence>
<protein>
    <recommendedName>
        <fullName evidence="7">Chitin-binding type-2 domain-containing protein</fullName>
    </recommendedName>
</protein>
<feature type="domain" description="Chitin-binding type-2" evidence="7">
    <location>
        <begin position="43"/>
        <end position="99"/>
    </location>
</feature>
<evidence type="ECO:0000256" key="3">
    <source>
        <dbReference type="ARBA" id="ARBA00022737"/>
    </source>
</evidence>
<evidence type="ECO:0000256" key="1">
    <source>
        <dbReference type="ARBA" id="ARBA00022669"/>
    </source>
</evidence>
<keyword evidence="1" id="KW-0147">Chitin-binding</keyword>
<dbReference type="PANTHER" id="PTHR23301:SF0">
    <property type="entry name" value="CHITIN-BINDING TYPE-2 DOMAIN-CONTAINING PROTEIN-RELATED"/>
    <property type="match status" value="1"/>
</dbReference>
<dbReference type="AlphaFoldDB" id="A0A4Y2AF59"/>
<name>A0A4Y2AF59_ARAVE</name>
<organism evidence="8 9">
    <name type="scientific">Araneus ventricosus</name>
    <name type="common">Orbweaver spider</name>
    <name type="synonym">Epeira ventricosa</name>
    <dbReference type="NCBI Taxonomy" id="182803"/>
    <lineage>
        <taxon>Eukaryota</taxon>
        <taxon>Metazoa</taxon>
        <taxon>Ecdysozoa</taxon>
        <taxon>Arthropoda</taxon>
        <taxon>Chelicerata</taxon>
        <taxon>Arachnida</taxon>
        <taxon>Araneae</taxon>
        <taxon>Araneomorphae</taxon>
        <taxon>Entelegynae</taxon>
        <taxon>Araneoidea</taxon>
        <taxon>Araneidae</taxon>
        <taxon>Araneus</taxon>
    </lineage>
</organism>
<feature type="domain" description="Chitin-binding type-2" evidence="7">
    <location>
        <begin position="167"/>
        <end position="222"/>
    </location>
</feature>
<evidence type="ECO:0000256" key="6">
    <source>
        <dbReference type="SAM" id="SignalP"/>
    </source>
</evidence>
<feature type="domain" description="Chitin-binding type-2" evidence="7">
    <location>
        <begin position="109"/>
        <end position="162"/>
    </location>
</feature>
<dbReference type="SUPFAM" id="SSF57625">
    <property type="entry name" value="Invertebrate chitin-binding proteins"/>
    <property type="match status" value="3"/>
</dbReference>
<comment type="caution">
    <text evidence="8">The sequence shown here is derived from an EMBL/GenBank/DDBJ whole genome shotgun (WGS) entry which is preliminary data.</text>
</comment>
<dbReference type="SMART" id="SM00494">
    <property type="entry name" value="ChtBD2"/>
    <property type="match status" value="3"/>
</dbReference>
<dbReference type="OrthoDB" id="9991479at2759"/>
<evidence type="ECO:0000313" key="9">
    <source>
        <dbReference type="Proteomes" id="UP000499080"/>
    </source>
</evidence>
<dbReference type="InterPro" id="IPR036508">
    <property type="entry name" value="Chitin-bd_dom_sf"/>
</dbReference>
<evidence type="ECO:0000256" key="2">
    <source>
        <dbReference type="ARBA" id="ARBA00022729"/>
    </source>
</evidence>
<keyword evidence="2 6" id="KW-0732">Signal</keyword>
<dbReference type="GO" id="GO:0008061">
    <property type="term" value="F:chitin binding"/>
    <property type="evidence" value="ECO:0007669"/>
    <property type="project" value="UniProtKB-KW"/>
</dbReference>
<dbReference type="PROSITE" id="PS50940">
    <property type="entry name" value="CHIT_BIND_II"/>
    <property type="match status" value="3"/>
</dbReference>
<feature type="signal peptide" evidence="6">
    <location>
        <begin position="1"/>
        <end position="20"/>
    </location>
</feature>
<evidence type="ECO:0000256" key="4">
    <source>
        <dbReference type="ARBA" id="ARBA00023157"/>
    </source>
</evidence>
<feature type="chain" id="PRO_5021224067" description="Chitin-binding type-2 domain-containing protein" evidence="6">
    <location>
        <begin position="21"/>
        <end position="232"/>
    </location>
</feature>
<accession>A0A4Y2AF59</accession>
<dbReference type="EMBL" id="BGPR01000014">
    <property type="protein sequence ID" value="GBL77959.1"/>
    <property type="molecule type" value="Genomic_DNA"/>
</dbReference>
<dbReference type="PANTHER" id="PTHR23301">
    <property type="entry name" value="CHITIN BINDING PERITROPHIN-A"/>
    <property type="match status" value="1"/>
</dbReference>
<dbReference type="Proteomes" id="UP000499080">
    <property type="component" value="Unassembled WGS sequence"/>
</dbReference>
<reference evidence="8 9" key="1">
    <citation type="journal article" date="2019" name="Sci. Rep.">
        <title>Orb-weaving spider Araneus ventricosus genome elucidates the spidroin gene catalogue.</title>
        <authorList>
            <person name="Kono N."/>
            <person name="Nakamura H."/>
            <person name="Ohtoshi R."/>
            <person name="Moran D.A.P."/>
            <person name="Shinohara A."/>
            <person name="Yoshida Y."/>
            <person name="Fujiwara M."/>
            <person name="Mori M."/>
            <person name="Tomita M."/>
            <person name="Arakawa K."/>
        </authorList>
    </citation>
    <scope>NUCLEOTIDE SEQUENCE [LARGE SCALE GENOMIC DNA]</scope>
</reference>
<keyword evidence="5" id="KW-0325">Glycoprotein</keyword>
<keyword evidence="3" id="KW-0677">Repeat</keyword>
<dbReference type="Gene3D" id="2.170.140.10">
    <property type="entry name" value="Chitin binding domain"/>
    <property type="match status" value="3"/>
</dbReference>
<keyword evidence="4" id="KW-1015">Disulfide bond</keyword>
<gene>
    <name evidence="8" type="ORF">AVEN_143284_1</name>
</gene>
<dbReference type="InterPro" id="IPR002557">
    <property type="entry name" value="Chitin-bd_dom"/>
</dbReference>
<evidence type="ECO:0000259" key="7">
    <source>
        <dbReference type="PROSITE" id="PS50940"/>
    </source>
</evidence>
<sequence>MAKSTCLLALFVAVVVCTEAIRIDTAPPSPSTGKYFPSVKKDDPRCKNKDNGLFPDPKDCTKYIKCVNGDGQEKKCPSDFKFDSIRHCIPPRDDPDCGKKTFSGPSDVDEKCPETYGIFPIKSDCHKYMVCRDGKPIVKTCPPKHVYRDINGACVDGDKCPKQSSEETECKRANQLLPDEKNCRRYIKCVNFQPLKKECPPGTAFDPTKHKCTKEQLEKCKNNDVLNVEQDQ</sequence>
<proteinExistence type="predicted"/>
<evidence type="ECO:0000313" key="8">
    <source>
        <dbReference type="EMBL" id="GBL77959.1"/>
    </source>
</evidence>